<dbReference type="Gene3D" id="1.10.10.410">
    <property type="match status" value="1"/>
</dbReference>
<evidence type="ECO:0008006" key="3">
    <source>
        <dbReference type="Google" id="ProtNLM"/>
    </source>
</evidence>
<accession>A0A1T4JY12</accession>
<proteinExistence type="predicted"/>
<gene>
    <name evidence="1" type="ORF">SAMN02746011_00439</name>
</gene>
<dbReference type="InterPro" id="IPR003789">
    <property type="entry name" value="Asn/Gln_tRNA_amidoTrase-B-like"/>
</dbReference>
<sequence>MMSLTQRINEDIKVAMKAKDKETLKVIRMLKAALQKEQIEQTEPLSEEQEITIIAREMKQRKDSLAEFEKAGRQDLVAPLLDEIKIVEQYLPAQLSEDEIKEAITKIIAAVGAKDKSAFGAVMGKAMAELKGQADGQVVNRIVKELLS</sequence>
<keyword evidence="2" id="KW-1185">Reference proteome</keyword>
<dbReference type="Gene3D" id="1.10.1510.10">
    <property type="entry name" value="Uncharacterised protein YqeY/AIM41 PF09424, N-terminal domain"/>
    <property type="match status" value="1"/>
</dbReference>
<dbReference type="STRING" id="1121925.SAMN02746011_00439"/>
<name>A0A1T4JY12_9LACT</name>
<dbReference type="PANTHER" id="PTHR28055:SF1">
    <property type="entry name" value="ALTERED INHERITANCE OF MITOCHONDRIA PROTEIN 41, MITOCHONDRIAL"/>
    <property type="match status" value="1"/>
</dbReference>
<reference evidence="2" key="1">
    <citation type="submission" date="2017-02" db="EMBL/GenBank/DDBJ databases">
        <authorList>
            <person name="Varghese N."/>
            <person name="Submissions S."/>
        </authorList>
    </citation>
    <scope>NUCLEOTIDE SEQUENCE [LARGE SCALE GENOMIC DNA]</scope>
    <source>
        <strain evidence="2">DSM 15739</strain>
    </source>
</reference>
<dbReference type="InterPro" id="IPR042184">
    <property type="entry name" value="YqeY/Aim41_N"/>
</dbReference>
<dbReference type="Proteomes" id="UP000189941">
    <property type="component" value="Unassembled WGS sequence"/>
</dbReference>
<evidence type="ECO:0000313" key="1">
    <source>
        <dbReference type="EMBL" id="SJZ34999.1"/>
    </source>
</evidence>
<dbReference type="InterPro" id="IPR023168">
    <property type="entry name" value="GatB_Yqey_C_2"/>
</dbReference>
<dbReference type="SUPFAM" id="SSF89095">
    <property type="entry name" value="GatB/YqeY motif"/>
    <property type="match status" value="1"/>
</dbReference>
<dbReference type="AlphaFoldDB" id="A0A1T4JY12"/>
<dbReference type="InterPro" id="IPR019004">
    <property type="entry name" value="YqeY/Aim41"/>
</dbReference>
<dbReference type="Pfam" id="PF09424">
    <property type="entry name" value="YqeY"/>
    <property type="match status" value="1"/>
</dbReference>
<dbReference type="EMBL" id="FUWO01000003">
    <property type="protein sequence ID" value="SJZ34999.1"/>
    <property type="molecule type" value="Genomic_DNA"/>
</dbReference>
<organism evidence="1 2">
    <name type="scientific">Globicatella sulfidifaciens DSM 15739</name>
    <dbReference type="NCBI Taxonomy" id="1121925"/>
    <lineage>
        <taxon>Bacteria</taxon>
        <taxon>Bacillati</taxon>
        <taxon>Bacillota</taxon>
        <taxon>Bacilli</taxon>
        <taxon>Lactobacillales</taxon>
        <taxon>Aerococcaceae</taxon>
        <taxon>Globicatella</taxon>
    </lineage>
</organism>
<evidence type="ECO:0000313" key="2">
    <source>
        <dbReference type="Proteomes" id="UP000189941"/>
    </source>
</evidence>
<protein>
    <recommendedName>
        <fullName evidence="3">GatB/YqeY domain-containing protein</fullName>
    </recommendedName>
</protein>
<dbReference type="PANTHER" id="PTHR28055">
    <property type="entry name" value="ALTERED INHERITANCE OF MITOCHONDRIA PROTEIN 41, MITOCHONDRIAL"/>
    <property type="match status" value="1"/>
</dbReference>
<dbReference type="GO" id="GO:0016884">
    <property type="term" value="F:carbon-nitrogen ligase activity, with glutamine as amido-N-donor"/>
    <property type="evidence" value="ECO:0007669"/>
    <property type="project" value="InterPro"/>
</dbReference>